<evidence type="ECO:0000256" key="3">
    <source>
        <dbReference type="ARBA" id="ARBA00006958"/>
    </source>
</evidence>
<accession>A0A151IUA4</accession>
<protein>
    <recommendedName>
        <fullName evidence="8">DDE Tnp4 domain-containing protein</fullName>
    </recommendedName>
</protein>
<dbReference type="EMBL" id="KQ980963">
    <property type="protein sequence ID" value="KYN11014.1"/>
    <property type="molecule type" value="Genomic_DNA"/>
</dbReference>
<name>A0A151IUA4_9HYME</name>
<sequence>PHSVELRLAVTLSFLAHSDSINSKAWEFRIGRSTVYIIVHEVCRALWLGLQPTFLPEPDKQRWSKVAEGFFEKWQFPNCLGALDGKHIRIQTPSNSGSQFWNYKKYFSIVLLAMCDAYHKFVWVDIGQYEKTVEIPGPCNLPRTAIKTNHVFIGDEIFPLDLHLMKPYSKKELTDNQRIFNYRLSRAPLSIENTFGILCARWQILIAFSARSGLHQPGNVEEIIKALVCLHNYIMTMEERLEPSERRYCAQNLIDRENADHEIMEGVWHGMTGAGTLFENIRKMGRNSGTNAAKAQRDVLCEYFVTDVGFSMSPGNMNMFLKVPTLIRSKLQFEYYGQNLYFKLCIN</sequence>
<keyword evidence="6" id="KW-0378">Hydrolase</keyword>
<dbReference type="GO" id="GO:0004518">
    <property type="term" value="F:nuclease activity"/>
    <property type="evidence" value="ECO:0007669"/>
    <property type="project" value="UniProtKB-KW"/>
</dbReference>
<dbReference type="GO" id="GO:0005634">
    <property type="term" value="C:nucleus"/>
    <property type="evidence" value="ECO:0007669"/>
    <property type="project" value="UniProtKB-SubCell"/>
</dbReference>
<dbReference type="PANTHER" id="PTHR22930">
    <property type="match status" value="1"/>
</dbReference>
<dbReference type="GO" id="GO:0016787">
    <property type="term" value="F:hydrolase activity"/>
    <property type="evidence" value="ECO:0007669"/>
    <property type="project" value="UniProtKB-KW"/>
</dbReference>
<proteinExistence type="inferred from homology"/>
<dbReference type="Proteomes" id="UP000078492">
    <property type="component" value="Unassembled WGS sequence"/>
</dbReference>
<dbReference type="PANTHER" id="PTHR22930:SF269">
    <property type="entry name" value="NUCLEASE HARBI1-LIKE PROTEIN"/>
    <property type="match status" value="1"/>
</dbReference>
<evidence type="ECO:0000256" key="5">
    <source>
        <dbReference type="ARBA" id="ARBA00022723"/>
    </source>
</evidence>
<keyword evidence="10" id="KW-1185">Reference proteome</keyword>
<evidence type="ECO:0000256" key="2">
    <source>
        <dbReference type="ARBA" id="ARBA00004123"/>
    </source>
</evidence>
<dbReference type="Pfam" id="PF13359">
    <property type="entry name" value="DDE_Tnp_4"/>
    <property type="match status" value="1"/>
</dbReference>
<organism evidence="9 10">
    <name type="scientific">Trachymyrmex cornetzi</name>
    <dbReference type="NCBI Taxonomy" id="471704"/>
    <lineage>
        <taxon>Eukaryota</taxon>
        <taxon>Metazoa</taxon>
        <taxon>Ecdysozoa</taxon>
        <taxon>Arthropoda</taxon>
        <taxon>Hexapoda</taxon>
        <taxon>Insecta</taxon>
        <taxon>Pterygota</taxon>
        <taxon>Neoptera</taxon>
        <taxon>Endopterygota</taxon>
        <taxon>Hymenoptera</taxon>
        <taxon>Apocrita</taxon>
        <taxon>Aculeata</taxon>
        <taxon>Formicoidea</taxon>
        <taxon>Formicidae</taxon>
        <taxon>Myrmicinae</taxon>
        <taxon>Trachymyrmex</taxon>
    </lineage>
</organism>
<keyword evidence="4" id="KW-0540">Nuclease</keyword>
<feature type="non-terminal residue" evidence="9">
    <location>
        <position position="1"/>
    </location>
</feature>
<evidence type="ECO:0000256" key="6">
    <source>
        <dbReference type="ARBA" id="ARBA00022801"/>
    </source>
</evidence>
<dbReference type="AlphaFoldDB" id="A0A151IUA4"/>
<dbReference type="InterPro" id="IPR027806">
    <property type="entry name" value="HARBI1_dom"/>
</dbReference>
<keyword evidence="7" id="KW-0539">Nucleus</keyword>
<evidence type="ECO:0000256" key="1">
    <source>
        <dbReference type="ARBA" id="ARBA00001968"/>
    </source>
</evidence>
<evidence type="ECO:0000256" key="4">
    <source>
        <dbReference type="ARBA" id="ARBA00022722"/>
    </source>
</evidence>
<evidence type="ECO:0000259" key="8">
    <source>
        <dbReference type="Pfam" id="PF13359"/>
    </source>
</evidence>
<reference evidence="9 10" key="1">
    <citation type="submission" date="2015-09" db="EMBL/GenBank/DDBJ databases">
        <title>Trachymyrmex cornetzi WGS genome.</title>
        <authorList>
            <person name="Nygaard S."/>
            <person name="Hu H."/>
            <person name="Boomsma J."/>
            <person name="Zhang G."/>
        </authorList>
    </citation>
    <scope>NUCLEOTIDE SEQUENCE [LARGE SCALE GENOMIC DNA]</scope>
    <source>
        <strain evidence="9">Tcor2-1</strain>
        <tissue evidence="9">Whole body</tissue>
    </source>
</reference>
<feature type="domain" description="DDE Tnp4" evidence="8">
    <location>
        <begin position="83"/>
        <end position="232"/>
    </location>
</feature>
<comment type="subcellular location">
    <subcellularLocation>
        <location evidence="2">Nucleus</location>
    </subcellularLocation>
</comment>
<evidence type="ECO:0000256" key="7">
    <source>
        <dbReference type="ARBA" id="ARBA00023242"/>
    </source>
</evidence>
<comment type="similarity">
    <text evidence="3">Belongs to the HARBI1 family.</text>
</comment>
<evidence type="ECO:0000313" key="10">
    <source>
        <dbReference type="Proteomes" id="UP000078492"/>
    </source>
</evidence>
<dbReference type="GO" id="GO:0046872">
    <property type="term" value="F:metal ion binding"/>
    <property type="evidence" value="ECO:0007669"/>
    <property type="project" value="UniProtKB-KW"/>
</dbReference>
<evidence type="ECO:0000313" key="9">
    <source>
        <dbReference type="EMBL" id="KYN11014.1"/>
    </source>
</evidence>
<gene>
    <name evidence="9" type="ORF">ALC57_16832</name>
</gene>
<dbReference type="InterPro" id="IPR045249">
    <property type="entry name" value="HARBI1-like"/>
</dbReference>
<comment type="cofactor">
    <cofactor evidence="1">
        <name>a divalent metal cation</name>
        <dbReference type="ChEBI" id="CHEBI:60240"/>
    </cofactor>
</comment>
<keyword evidence="5" id="KW-0479">Metal-binding</keyword>